<evidence type="ECO:0000313" key="2">
    <source>
        <dbReference type="Proteomes" id="UP001162480"/>
    </source>
</evidence>
<accession>A0AA36AW71</accession>
<gene>
    <name evidence="1" type="ORF">OCTVUL_1B027988</name>
</gene>
<dbReference type="Proteomes" id="UP001162480">
    <property type="component" value="Chromosome 5"/>
</dbReference>
<protein>
    <submittedName>
        <fullName evidence="1">Uncharacterized protein</fullName>
    </submittedName>
</protein>
<sequence>MKKRWRITKDVKERQGKRQIDVKTEENEYKYSHCLSDGNSYDILNTFEKEKSKNYIIFVVAIVVHVRFSSNLCCGCVANFPSGYRCE</sequence>
<reference evidence="1" key="1">
    <citation type="submission" date="2023-08" db="EMBL/GenBank/DDBJ databases">
        <authorList>
            <person name="Alioto T."/>
            <person name="Alioto T."/>
            <person name="Gomez Garrido J."/>
        </authorList>
    </citation>
    <scope>NUCLEOTIDE SEQUENCE</scope>
</reference>
<organism evidence="1 2">
    <name type="scientific">Octopus vulgaris</name>
    <name type="common">Common octopus</name>
    <dbReference type="NCBI Taxonomy" id="6645"/>
    <lineage>
        <taxon>Eukaryota</taxon>
        <taxon>Metazoa</taxon>
        <taxon>Spiralia</taxon>
        <taxon>Lophotrochozoa</taxon>
        <taxon>Mollusca</taxon>
        <taxon>Cephalopoda</taxon>
        <taxon>Coleoidea</taxon>
        <taxon>Octopodiformes</taxon>
        <taxon>Octopoda</taxon>
        <taxon>Incirrata</taxon>
        <taxon>Octopodidae</taxon>
        <taxon>Octopus</taxon>
    </lineage>
</organism>
<keyword evidence="2" id="KW-1185">Reference proteome</keyword>
<dbReference type="EMBL" id="OX597818">
    <property type="protein sequence ID" value="CAI9722743.1"/>
    <property type="molecule type" value="Genomic_DNA"/>
</dbReference>
<evidence type="ECO:0000313" key="1">
    <source>
        <dbReference type="EMBL" id="CAI9722743.1"/>
    </source>
</evidence>
<dbReference type="AlphaFoldDB" id="A0AA36AW71"/>
<name>A0AA36AW71_OCTVU</name>
<proteinExistence type="predicted"/>